<keyword evidence="2" id="KW-0812">Transmembrane</keyword>
<organism evidence="3 4">
    <name type="scientific">Brassica cretica</name>
    <name type="common">Mustard</name>
    <dbReference type="NCBI Taxonomy" id="69181"/>
    <lineage>
        <taxon>Eukaryota</taxon>
        <taxon>Viridiplantae</taxon>
        <taxon>Streptophyta</taxon>
        <taxon>Embryophyta</taxon>
        <taxon>Tracheophyta</taxon>
        <taxon>Spermatophyta</taxon>
        <taxon>Magnoliopsida</taxon>
        <taxon>eudicotyledons</taxon>
        <taxon>Gunneridae</taxon>
        <taxon>Pentapetalae</taxon>
        <taxon>rosids</taxon>
        <taxon>malvids</taxon>
        <taxon>Brassicales</taxon>
        <taxon>Brassicaceae</taxon>
        <taxon>Brassiceae</taxon>
        <taxon>Brassica</taxon>
    </lineage>
</organism>
<feature type="transmembrane region" description="Helical" evidence="2">
    <location>
        <begin position="35"/>
        <end position="62"/>
    </location>
</feature>
<protein>
    <submittedName>
        <fullName evidence="3">Uncharacterized protein</fullName>
    </submittedName>
</protein>
<evidence type="ECO:0000313" key="4">
    <source>
        <dbReference type="Proteomes" id="UP000712281"/>
    </source>
</evidence>
<evidence type="ECO:0000256" key="1">
    <source>
        <dbReference type="SAM" id="MobiDB-lite"/>
    </source>
</evidence>
<keyword evidence="2" id="KW-0472">Membrane</keyword>
<proteinExistence type="predicted"/>
<evidence type="ECO:0000256" key="2">
    <source>
        <dbReference type="SAM" id="Phobius"/>
    </source>
</evidence>
<dbReference type="EMBL" id="QGKW02001660">
    <property type="protein sequence ID" value="KAF2580857.1"/>
    <property type="molecule type" value="Genomic_DNA"/>
</dbReference>
<name>A0A8S9JHK0_BRACR</name>
<dbReference type="Proteomes" id="UP000712281">
    <property type="component" value="Unassembled WGS sequence"/>
</dbReference>
<accession>A0A8S9JHK0</accession>
<feature type="region of interest" description="Disordered" evidence="1">
    <location>
        <begin position="140"/>
        <end position="163"/>
    </location>
</feature>
<gene>
    <name evidence="3" type="ORF">F2Q68_00003513</name>
</gene>
<evidence type="ECO:0000313" key="3">
    <source>
        <dbReference type="EMBL" id="KAF2580857.1"/>
    </source>
</evidence>
<keyword evidence="2" id="KW-1133">Transmembrane helix</keyword>
<comment type="caution">
    <text evidence="3">The sequence shown here is derived from an EMBL/GenBank/DDBJ whole genome shotgun (WGS) entry which is preliminary data.</text>
</comment>
<reference evidence="3" key="1">
    <citation type="submission" date="2019-12" db="EMBL/GenBank/DDBJ databases">
        <title>Genome sequencing and annotation of Brassica cretica.</title>
        <authorList>
            <person name="Studholme D.J."/>
            <person name="Sarris P.F."/>
        </authorList>
    </citation>
    <scope>NUCLEOTIDE SEQUENCE</scope>
    <source>
        <strain evidence="3">PFS-001/15</strain>
        <tissue evidence="3">Leaf</tissue>
    </source>
</reference>
<dbReference type="AlphaFoldDB" id="A0A8S9JHK0"/>
<sequence length="163" mass="17919">MDRSRCQFVDPMLETVSGLSGYQDYSKHPDYCDCVIIICCYGVYLVLVLLCENLVVVLVVVYRSLLPQMPPTSPIEDRGTAISIEDHDQAISECLRLCGVLVKGLPVSLMWRKNDYVRNSGSLSETSSLTPHILLKVTSRKDHSARGTVGDHSSRGTVGSGVD</sequence>